<dbReference type="PROSITE" id="PS00109">
    <property type="entry name" value="PROTEIN_KINASE_TYR"/>
    <property type="match status" value="1"/>
</dbReference>
<comment type="caution">
    <text evidence="10">The sequence shown here is derived from an EMBL/GenBank/DDBJ whole genome shotgun (WGS) entry which is preliminary data.</text>
</comment>
<dbReference type="AlphaFoldDB" id="A0A0B4D724"/>
<keyword evidence="3" id="KW-0808">Transferase</keyword>
<dbReference type="RefSeq" id="WP_043449416.1">
    <property type="nucleotide sequence ID" value="NZ_JWTB01000005.1"/>
</dbReference>
<gene>
    <name evidence="10" type="ORF">RM50_01975</name>
</gene>
<feature type="region of interest" description="Disordered" evidence="8">
    <location>
        <begin position="315"/>
        <end position="357"/>
    </location>
</feature>
<dbReference type="Gene3D" id="1.10.510.10">
    <property type="entry name" value="Transferase(Phosphotransferase) domain 1"/>
    <property type="match status" value="1"/>
</dbReference>
<dbReference type="InterPro" id="IPR011009">
    <property type="entry name" value="Kinase-like_dom_sf"/>
</dbReference>
<dbReference type="GO" id="GO:0005524">
    <property type="term" value="F:ATP binding"/>
    <property type="evidence" value="ECO:0007669"/>
    <property type="project" value="UniProtKB-UniRule"/>
</dbReference>
<dbReference type="InterPro" id="IPR000719">
    <property type="entry name" value="Prot_kinase_dom"/>
</dbReference>
<dbReference type="PANTHER" id="PTHR43289">
    <property type="entry name" value="MITOGEN-ACTIVATED PROTEIN KINASE KINASE KINASE 20-RELATED"/>
    <property type="match status" value="1"/>
</dbReference>
<dbReference type="PROSITE" id="PS00107">
    <property type="entry name" value="PROTEIN_KINASE_ATP"/>
    <property type="match status" value="1"/>
</dbReference>
<proteinExistence type="predicted"/>
<dbReference type="Proteomes" id="UP000031196">
    <property type="component" value="Unassembled WGS sequence"/>
</dbReference>
<evidence type="ECO:0000256" key="5">
    <source>
        <dbReference type="ARBA" id="ARBA00022777"/>
    </source>
</evidence>
<reference evidence="10 11" key="1">
    <citation type="submission" date="2014-12" db="EMBL/GenBank/DDBJ databases">
        <title>Genome sequencing of Arthrobacter phenanthrenivorans SWC37.</title>
        <authorList>
            <person name="Tan P.W."/>
            <person name="Chan K.-G."/>
        </authorList>
    </citation>
    <scope>NUCLEOTIDE SEQUENCE [LARGE SCALE GENOMIC DNA]</scope>
    <source>
        <strain evidence="10 11">SWC37</strain>
    </source>
</reference>
<feature type="compositionally biased region" description="Low complexity" evidence="8">
    <location>
        <begin position="402"/>
        <end position="412"/>
    </location>
</feature>
<feature type="binding site" evidence="7">
    <location>
        <position position="41"/>
    </location>
    <ligand>
        <name>ATP</name>
        <dbReference type="ChEBI" id="CHEBI:30616"/>
    </ligand>
</feature>
<dbReference type="OrthoDB" id="3778994at2"/>
<evidence type="ECO:0000313" key="10">
    <source>
        <dbReference type="EMBL" id="KIC69139.1"/>
    </source>
</evidence>
<evidence type="ECO:0000256" key="7">
    <source>
        <dbReference type="PROSITE-ProRule" id="PRU10141"/>
    </source>
</evidence>
<dbReference type="SUPFAM" id="SSF56112">
    <property type="entry name" value="Protein kinase-like (PK-like)"/>
    <property type="match status" value="1"/>
</dbReference>
<keyword evidence="6 7" id="KW-0067">ATP-binding</keyword>
<dbReference type="InterPro" id="IPR008266">
    <property type="entry name" value="Tyr_kinase_AS"/>
</dbReference>
<dbReference type="PROSITE" id="PS50011">
    <property type="entry name" value="PROTEIN_KINASE_DOM"/>
    <property type="match status" value="1"/>
</dbReference>
<keyword evidence="4 7" id="KW-0547">Nucleotide-binding</keyword>
<evidence type="ECO:0000256" key="8">
    <source>
        <dbReference type="SAM" id="MobiDB-lite"/>
    </source>
</evidence>
<dbReference type="PANTHER" id="PTHR43289:SF6">
    <property type="entry name" value="SERINE_THREONINE-PROTEIN KINASE NEKL-3"/>
    <property type="match status" value="1"/>
</dbReference>
<dbReference type="GO" id="GO:0004674">
    <property type="term" value="F:protein serine/threonine kinase activity"/>
    <property type="evidence" value="ECO:0007669"/>
    <property type="project" value="UniProtKB-KW"/>
</dbReference>
<evidence type="ECO:0000256" key="1">
    <source>
        <dbReference type="ARBA" id="ARBA00012513"/>
    </source>
</evidence>
<dbReference type="Pfam" id="PF00069">
    <property type="entry name" value="Pkinase"/>
    <property type="match status" value="1"/>
</dbReference>
<organism evidence="10 11">
    <name type="scientific">Pseudarthrobacter phenanthrenivorans</name>
    <name type="common">Arthrobacter phenanthrenivorans</name>
    <dbReference type="NCBI Taxonomy" id="361575"/>
    <lineage>
        <taxon>Bacteria</taxon>
        <taxon>Bacillati</taxon>
        <taxon>Actinomycetota</taxon>
        <taxon>Actinomycetes</taxon>
        <taxon>Micrococcales</taxon>
        <taxon>Micrococcaceae</taxon>
        <taxon>Pseudarthrobacter</taxon>
    </lineage>
</organism>
<sequence>MDDAQAPNVPGYDVGRLLGRGGSADVWLAREQRSGRQYALKCFRAGGGTGDGHGTSRTGGAPTDEDVRREIRILSVLDHQHLIRAHDAVRTAAPTGGPALTMDYAAGGSLAQLLAARGRLSVGETVTVLTPIAQALGYLHGKGFTHSDVAPGNILFTGQGKPMLSDLGVARMLGDPGTAGAGTAGFTDPMPVDAVRAGLQPERDVYSAAALGWYCLTGEAPGRTSHRPPLSLLVRGVPTDLAVALEAGLNEDRRLRPNALAFAAAIYRSAEPQPVDLSTAVHPTVLPELLTRRAAPAAGKGGRLRAKVQGLRRRAATARWDGRPAAAPGRGLARELPAGVPRKMPAPHGKHAGPHPPGRGRQLLLRSLLPAAAAVTAGGWMLLGPAGQELWSGHAAARPEAPAAAVPPAAAAPEPPAAGGKGDTVALAAARERANAADPVTAVRGLSVMRDTAFSTGDLDLLAAVNAPGSSAAAADGRIAGQMAGSAQRLAGFTTLLSDVAPEGTQTATQVVVRLTSSTSGYRTLDAGGKELAEGPPGPARPLRLVLVSVDGRWMISDILPGE</sequence>
<feature type="domain" description="Protein kinase" evidence="9">
    <location>
        <begin position="12"/>
        <end position="285"/>
    </location>
</feature>
<dbReference type="EC" id="2.7.11.1" evidence="1"/>
<dbReference type="InterPro" id="IPR017441">
    <property type="entry name" value="Protein_kinase_ATP_BS"/>
</dbReference>
<evidence type="ECO:0000256" key="3">
    <source>
        <dbReference type="ARBA" id="ARBA00022679"/>
    </source>
</evidence>
<keyword evidence="5 10" id="KW-0418">Kinase</keyword>
<accession>A0A0B4D724</accession>
<evidence type="ECO:0000256" key="6">
    <source>
        <dbReference type="ARBA" id="ARBA00022840"/>
    </source>
</evidence>
<dbReference type="CDD" id="cd14014">
    <property type="entry name" value="STKc_PknB_like"/>
    <property type="match status" value="1"/>
</dbReference>
<name>A0A0B4D724_PSEPS</name>
<evidence type="ECO:0000259" key="9">
    <source>
        <dbReference type="PROSITE" id="PS50011"/>
    </source>
</evidence>
<dbReference type="EMBL" id="JWTB01000005">
    <property type="protein sequence ID" value="KIC69139.1"/>
    <property type="molecule type" value="Genomic_DNA"/>
</dbReference>
<evidence type="ECO:0000313" key="11">
    <source>
        <dbReference type="Proteomes" id="UP000031196"/>
    </source>
</evidence>
<evidence type="ECO:0000256" key="2">
    <source>
        <dbReference type="ARBA" id="ARBA00022527"/>
    </source>
</evidence>
<keyword evidence="2 10" id="KW-0723">Serine/threonine-protein kinase</keyword>
<feature type="region of interest" description="Disordered" evidence="8">
    <location>
        <begin position="402"/>
        <end position="422"/>
    </location>
</feature>
<protein>
    <recommendedName>
        <fullName evidence="1">non-specific serine/threonine protein kinase</fullName>
        <ecNumber evidence="1">2.7.11.1</ecNumber>
    </recommendedName>
</protein>
<evidence type="ECO:0000256" key="4">
    <source>
        <dbReference type="ARBA" id="ARBA00022741"/>
    </source>
</evidence>